<name>A0A0W0DDA3_CANGB</name>
<feature type="region of interest" description="Disordered" evidence="4">
    <location>
        <begin position="155"/>
        <end position="184"/>
    </location>
</feature>
<organism evidence="5 6">
    <name type="scientific">Candida glabrata</name>
    <name type="common">Yeast</name>
    <name type="synonym">Torulopsis glabrata</name>
    <dbReference type="NCBI Taxonomy" id="5478"/>
    <lineage>
        <taxon>Eukaryota</taxon>
        <taxon>Fungi</taxon>
        <taxon>Dikarya</taxon>
        <taxon>Ascomycota</taxon>
        <taxon>Saccharomycotina</taxon>
        <taxon>Saccharomycetes</taxon>
        <taxon>Saccharomycetales</taxon>
        <taxon>Saccharomycetaceae</taxon>
        <taxon>Nakaseomyces</taxon>
    </lineage>
</organism>
<feature type="compositionally biased region" description="Polar residues" evidence="4">
    <location>
        <begin position="659"/>
        <end position="671"/>
    </location>
</feature>
<evidence type="ECO:0000256" key="3">
    <source>
        <dbReference type="ARBA" id="ARBA00023136"/>
    </source>
</evidence>
<dbReference type="VEuPathDB" id="FungiDB:CAGL0K12320g"/>
<feature type="compositionally biased region" description="Polar residues" evidence="4">
    <location>
        <begin position="395"/>
        <end position="404"/>
    </location>
</feature>
<evidence type="ECO:0000313" key="5">
    <source>
        <dbReference type="EMBL" id="KTB02140.1"/>
    </source>
</evidence>
<feature type="compositionally biased region" description="Polar residues" evidence="4">
    <location>
        <begin position="283"/>
        <end position="307"/>
    </location>
</feature>
<dbReference type="GO" id="GO:0045121">
    <property type="term" value="C:membrane raft"/>
    <property type="evidence" value="ECO:0007669"/>
    <property type="project" value="UniProtKB-SubCell"/>
</dbReference>
<reference evidence="5 6" key="1">
    <citation type="submission" date="2015-10" db="EMBL/GenBank/DDBJ databases">
        <title>Draft genomes sequences of Candida glabrata isolates 1A, 1B, 2A, 2B, 3A and 3B.</title>
        <authorList>
            <person name="Haavelsrud O.E."/>
            <person name="Gaustad P."/>
        </authorList>
    </citation>
    <scope>NUCLEOTIDE SEQUENCE [LARGE SCALE GENOMIC DNA]</scope>
    <source>
        <strain evidence="5">910700640</strain>
    </source>
</reference>
<evidence type="ECO:0000256" key="2">
    <source>
        <dbReference type="ARBA" id="ARBA00005311"/>
    </source>
</evidence>
<sequence length="785" mass="86486">MSEFWNNNKDTIGAGLKTVGKYSYKSTKFVAKTGYQAGKSHYQNSKAKREGRSQEGSDDSGQTTPNVHINYKDPSAFPPPPVKPGQLQYHGSSGNSANGSSATIPTLSNTNNTAQLNEQPYMNQINSSSQIYSRPQMAIPEQQVAIPELQMNSTTLPSQPQMAVPSQQEHIHIQPSNPQQLPSNYKPQEQYLQSEQLNISDRHAPQPMERPAMPLPQHGNVPPLTTENVHPNIEADISSPAVGPQFEVKPYDWEEQKTTKIEIPQVDLTSIPPPPTHRDRNTSRQGSNSTPPSRTHTGNNTSTASVTTTGIVDGNLESNQEHTPKPAILGEYDDTLNVAYAPPPKPFRRATNNSSDLKLSGAQNTKTPPPPVVLTNKSAERPNSSNVMPSLPLRQMNTKANSSENLPKAKILGEYETNVDVGFAPPPRPTYRKTDTEANPPNRPLSRSTTEHKMSSISRDNYNSIKSSSVKPPVPKRNTGEREGAQELKADIAERSQEITPTPGISGIYNLDKKIDFAPPPKPFRRAQTSSDIPQKSSLVTDESNVSVPNKSQQPMQEKDSIKKATPLYIPPSNNINFPPPPKPHNKSLEESHTPSNKLSEKPKPPKKPEQLKDLNLSTQQADKNMKNKDQLFDNKNELLSTIKNKKRPAPIPKPKPKSLTSEGNHMNLNTEKGKETTIEKPDESKFLPISSFPPPPKPFKREELSKEVVDSVGETADFTKPKKAGQLESAQTEKSNSKGKAPPPVPKKRNAQSKSSPSPEGSEDNPFSKYLKDAVPNEPDRLHK</sequence>
<feature type="compositionally biased region" description="Polar residues" evidence="4">
    <location>
        <begin position="350"/>
        <end position="366"/>
    </location>
</feature>
<evidence type="ECO:0000256" key="4">
    <source>
        <dbReference type="SAM" id="MobiDB-lite"/>
    </source>
</evidence>
<dbReference type="EMBL" id="LLZZ01000126">
    <property type="protein sequence ID" value="KTB02140.1"/>
    <property type="molecule type" value="Genomic_DNA"/>
</dbReference>
<feature type="compositionally biased region" description="Polar residues" evidence="4">
    <location>
        <begin position="455"/>
        <end position="465"/>
    </location>
</feature>
<dbReference type="VEuPathDB" id="FungiDB:GWK60_K12089"/>
<keyword evidence="3" id="KW-0472">Membrane</keyword>
<feature type="region of interest" description="Disordered" evidence="4">
    <location>
        <begin position="250"/>
        <end position="307"/>
    </location>
</feature>
<evidence type="ECO:0000256" key="1">
    <source>
        <dbReference type="ARBA" id="ARBA00004256"/>
    </source>
</evidence>
<feature type="compositionally biased region" description="Basic and acidic residues" evidence="4">
    <location>
        <begin position="478"/>
        <end position="497"/>
    </location>
</feature>
<comment type="caution">
    <text evidence="5">The sequence shown here is derived from an EMBL/GenBank/DDBJ whole genome shotgun (WGS) entry which is preliminary data.</text>
</comment>
<dbReference type="Proteomes" id="UP000054886">
    <property type="component" value="Unassembled WGS sequence"/>
</dbReference>
<accession>A0A0W0DDA3</accession>
<feature type="compositionally biased region" description="Basic and acidic residues" evidence="4">
    <location>
        <begin position="250"/>
        <end position="260"/>
    </location>
</feature>
<dbReference type="GO" id="GO:0030479">
    <property type="term" value="C:actin cortical patch"/>
    <property type="evidence" value="ECO:0007669"/>
    <property type="project" value="InterPro"/>
</dbReference>
<dbReference type="InterPro" id="IPR031370">
    <property type="entry name" value="Aim3"/>
</dbReference>
<feature type="region of interest" description="Disordered" evidence="4">
    <location>
        <begin position="337"/>
        <end position="404"/>
    </location>
</feature>
<dbReference type="VEuPathDB" id="FungiDB:GVI51_K12155"/>
<gene>
    <name evidence="5" type="ORF">AO440_003770</name>
</gene>
<feature type="compositionally biased region" description="Polar residues" evidence="4">
    <location>
        <begin position="527"/>
        <end position="556"/>
    </location>
</feature>
<feature type="compositionally biased region" description="Basic and acidic residues" evidence="4">
    <location>
        <begin position="672"/>
        <end position="686"/>
    </location>
</feature>
<proteinExistence type="inferred from homology"/>
<comment type="similarity">
    <text evidence="2">Belongs to the AIM3 family.</text>
</comment>
<feature type="compositionally biased region" description="Basic and acidic residues" evidence="4">
    <location>
        <begin position="587"/>
        <end position="613"/>
    </location>
</feature>
<feature type="compositionally biased region" description="Low complexity" evidence="4">
    <location>
        <begin position="91"/>
        <end position="102"/>
    </location>
</feature>
<evidence type="ECO:0000313" key="6">
    <source>
        <dbReference type="Proteomes" id="UP000054886"/>
    </source>
</evidence>
<feature type="compositionally biased region" description="Basic and acidic residues" evidence="4">
    <location>
        <begin position="700"/>
        <end position="710"/>
    </location>
</feature>
<protein>
    <submittedName>
        <fullName evidence="5">Altered inheritance of mitochondria protein 3-2</fullName>
    </submittedName>
</protein>
<feature type="compositionally biased region" description="Polar residues" evidence="4">
    <location>
        <begin position="103"/>
        <end position="113"/>
    </location>
</feature>
<feature type="compositionally biased region" description="Polar residues" evidence="4">
    <location>
        <begin position="375"/>
        <end position="388"/>
    </location>
</feature>
<feature type="region of interest" description="Disordered" evidence="4">
    <location>
        <begin position="33"/>
        <end position="113"/>
    </location>
</feature>
<dbReference type="AlphaFoldDB" id="A0A0W0DDA3"/>
<feature type="region of interest" description="Disordered" evidence="4">
    <location>
        <begin position="418"/>
        <end position="785"/>
    </location>
</feature>
<feature type="region of interest" description="Disordered" evidence="4">
    <location>
        <begin position="204"/>
        <end position="228"/>
    </location>
</feature>
<dbReference type="GO" id="GO:0051016">
    <property type="term" value="P:barbed-end actin filament capping"/>
    <property type="evidence" value="ECO:0007669"/>
    <property type="project" value="InterPro"/>
</dbReference>
<comment type="subcellular location">
    <subcellularLocation>
        <location evidence="1">Membrane raft</location>
        <topology evidence="1">Peripheral membrane protein</topology>
    </subcellularLocation>
</comment>
<dbReference type="VEuPathDB" id="FungiDB:B1J91_K12320g"/>
<dbReference type="Pfam" id="PF17096">
    <property type="entry name" value="AIM3"/>
    <property type="match status" value="1"/>
</dbReference>
<feature type="compositionally biased region" description="Basic and acidic residues" evidence="4">
    <location>
        <begin position="624"/>
        <end position="637"/>
    </location>
</feature>